<feature type="compositionally biased region" description="Basic residues" evidence="1">
    <location>
        <begin position="131"/>
        <end position="141"/>
    </location>
</feature>
<comment type="caution">
    <text evidence="2">The sequence shown here is derived from an EMBL/GenBank/DDBJ whole genome shotgun (WGS) entry which is preliminary data.</text>
</comment>
<gene>
    <name evidence="2" type="ORF">POTOM_025923</name>
</gene>
<dbReference type="Proteomes" id="UP000886885">
    <property type="component" value="Chromosome 6D"/>
</dbReference>
<protein>
    <submittedName>
        <fullName evidence="2">Uncharacterized protein</fullName>
    </submittedName>
</protein>
<evidence type="ECO:0000256" key="1">
    <source>
        <dbReference type="SAM" id="MobiDB-lite"/>
    </source>
</evidence>
<dbReference type="EMBL" id="JAAWWB010000012">
    <property type="protein sequence ID" value="KAG6770247.1"/>
    <property type="molecule type" value="Genomic_DNA"/>
</dbReference>
<evidence type="ECO:0000313" key="2">
    <source>
        <dbReference type="EMBL" id="KAG6770247.1"/>
    </source>
</evidence>
<accession>A0A8X7ZLY2</accession>
<proteinExistence type="predicted"/>
<name>A0A8X7ZLY2_POPTO</name>
<feature type="region of interest" description="Disordered" evidence="1">
    <location>
        <begin position="121"/>
        <end position="141"/>
    </location>
</feature>
<reference evidence="2" key="1">
    <citation type="journal article" date="2020" name="bioRxiv">
        <title>Hybrid origin of Populus tomentosa Carr. identified through genome sequencing and phylogenomic analysis.</title>
        <authorList>
            <person name="An X."/>
            <person name="Gao K."/>
            <person name="Chen Z."/>
            <person name="Li J."/>
            <person name="Yang X."/>
            <person name="Yang X."/>
            <person name="Zhou J."/>
            <person name="Guo T."/>
            <person name="Zhao T."/>
            <person name="Huang S."/>
            <person name="Miao D."/>
            <person name="Khan W.U."/>
            <person name="Rao P."/>
            <person name="Ye M."/>
            <person name="Lei B."/>
            <person name="Liao W."/>
            <person name="Wang J."/>
            <person name="Ji L."/>
            <person name="Li Y."/>
            <person name="Guo B."/>
            <person name="Mustafa N.S."/>
            <person name="Li S."/>
            <person name="Yun Q."/>
            <person name="Keller S.R."/>
            <person name="Mao J."/>
            <person name="Zhang R."/>
            <person name="Strauss S.H."/>
        </authorList>
    </citation>
    <scope>NUCLEOTIDE SEQUENCE</scope>
    <source>
        <strain evidence="2">GM15</strain>
        <tissue evidence="2">Leaf</tissue>
    </source>
</reference>
<dbReference type="AlphaFoldDB" id="A0A8X7ZLY2"/>
<keyword evidence="3" id="KW-1185">Reference proteome</keyword>
<evidence type="ECO:0000313" key="3">
    <source>
        <dbReference type="Proteomes" id="UP000886885"/>
    </source>
</evidence>
<organism evidence="2 3">
    <name type="scientific">Populus tomentosa</name>
    <name type="common">Chinese white poplar</name>
    <dbReference type="NCBI Taxonomy" id="118781"/>
    <lineage>
        <taxon>Eukaryota</taxon>
        <taxon>Viridiplantae</taxon>
        <taxon>Streptophyta</taxon>
        <taxon>Embryophyta</taxon>
        <taxon>Tracheophyta</taxon>
        <taxon>Spermatophyta</taxon>
        <taxon>Magnoliopsida</taxon>
        <taxon>eudicotyledons</taxon>
        <taxon>Gunneridae</taxon>
        <taxon>Pentapetalae</taxon>
        <taxon>rosids</taxon>
        <taxon>fabids</taxon>
        <taxon>Malpighiales</taxon>
        <taxon>Salicaceae</taxon>
        <taxon>Saliceae</taxon>
        <taxon>Populus</taxon>
    </lineage>
</organism>
<sequence>MQCQDPLHAGKWEIVLPDAEPHIGISYICQNALKHLSALYMQPGFESLLYKCIFYCRTEEEFESKCVSFVKTHGSVVYTSQEKDGLVCSSRKNFHAGPQHEQEDIAEDYLDKTLEYVDDDLIKSNEGRSSRNNRHKKGIKQ</sequence>